<name>A0AAN8FSZ3_TRICO</name>
<evidence type="ECO:0000313" key="2">
    <source>
        <dbReference type="Proteomes" id="UP001331761"/>
    </source>
</evidence>
<gene>
    <name evidence="1" type="ORF">GCK32_021208</name>
</gene>
<dbReference type="Proteomes" id="UP001331761">
    <property type="component" value="Unassembled WGS sequence"/>
</dbReference>
<feature type="non-terminal residue" evidence="1">
    <location>
        <position position="93"/>
    </location>
</feature>
<dbReference type="EMBL" id="WIXE01001845">
    <property type="protein sequence ID" value="KAK5985346.1"/>
    <property type="molecule type" value="Genomic_DNA"/>
</dbReference>
<dbReference type="AlphaFoldDB" id="A0AAN8FSZ3"/>
<accession>A0AAN8FSZ3</accession>
<evidence type="ECO:0000313" key="1">
    <source>
        <dbReference type="EMBL" id="KAK5985346.1"/>
    </source>
</evidence>
<comment type="caution">
    <text evidence="1">The sequence shown here is derived from an EMBL/GenBank/DDBJ whole genome shotgun (WGS) entry which is preliminary data.</text>
</comment>
<sequence>MRRLSVVISWKRPMRLLHIATYFELVVALPFFEKKTKYDESTARKLLNMAAGAYGREQEACINRTFPAHEEYVVLSVSKKACDTFDNKCAGYI</sequence>
<proteinExistence type="predicted"/>
<protein>
    <submittedName>
        <fullName evidence="1">Uncharacterized protein</fullName>
    </submittedName>
</protein>
<reference evidence="1 2" key="1">
    <citation type="submission" date="2019-10" db="EMBL/GenBank/DDBJ databases">
        <title>Assembly and Annotation for the nematode Trichostrongylus colubriformis.</title>
        <authorList>
            <person name="Martin J."/>
        </authorList>
    </citation>
    <scope>NUCLEOTIDE SEQUENCE [LARGE SCALE GENOMIC DNA]</scope>
    <source>
        <strain evidence="1">G859</strain>
        <tissue evidence="1">Whole worm</tissue>
    </source>
</reference>
<keyword evidence="2" id="KW-1185">Reference proteome</keyword>
<organism evidence="1 2">
    <name type="scientific">Trichostrongylus colubriformis</name>
    <name type="common">Black scour worm</name>
    <dbReference type="NCBI Taxonomy" id="6319"/>
    <lineage>
        <taxon>Eukaryota</taxon>
        <taxon>Metazoa</taxon>
        <taxon>Ecdysozoa</taxon>
        <taxon>Nematoda</taxon>
        <taxon>Chromadorea</taxon>
        <taxon>Rhabditida</taxon>
        <taxon>Rhabditina</taxon>
        <taxon>Rhabditomorpha</taxon>
        <taxon>Strongyloidea</taxon>
        <taxon>Trichostrongylidae</taxon>
        <taxon>Trichostrongylus</taxon>
    </lineage>
</organism>